<dbReference type="PANTHER" id="PTHR12858:SF2">
    <property type="entry name" value="RIBOSOME BIOGENESIS PROTEIN BMS1 HOMOLOG"/>
    <property type="match status" value="1"/>
</dbReference>
<dbReference type="OrthoDB" id="10260897at2759"/>
<feature type="compositionally biased region" description="Acidic residues" evidence="11">
    <location>
        <begin position="682"/>
        <end position="732"/>
    </location>
</feature>
<feature type="region of interest" description="Disordered" evidence="11">
    <location>
        <begin position="785"/>
        <end position="812"/>
    </location>
</feature>
<feature type="compositionally biased region" description="Basic and acidic residues" evidence="11">
    <location>
        <begin position="636"/>
        <end position="648"/>
    </location>
</feature>
<dbReference type="Pfam" id="PF04950">
    <property type="entry name" value="RIBIOP_C"/>
    <property type="match status" value="1"/>
</dbReference>
<sequence>MQDKVSHKPHRPKHAGPQAKRKKDKTKEEELQTARQRNPKAFALQSVTKTARAVRSGRQDTLEPPPIVVAVVGPPKVGKTTLVKCLVKNFTQQNLTAINGPVTLVSGKKRRLTVIECNNDMSSMIDVAKVADLVLLMVDASFGFEMETFEFLNIAQAHGFPKIMGVLTHLDGMRNNKALNKTKKRLKHRFWKEVYQGAKLFYLSGMMHGEYLRREIHNLGRFISVMKFRPLIWRTSHSYILADRMEDLTNPELIRQKEKCDRHISLYGYVRGTPLKLGGSIHLAGCGDFEIKDITHLPDPCPLPDKEKKRSLDTRERLIYAPMSGVGGIVYDKDVVYVELGPNKSRNRLSPGHIGEVEETERGQYTEETVLVNGRKRRRVKFDDEDGQSEEASSSEEDDDEGFEDERDGRLLTAKKREQNVAASSSKKNKMDFADFQFADSDDDLEMDILPKRKTEMKKDRKERMKDDDEDSSGDSSGEDGSEEDKTHRSRKIEGDEARKFRKSSDGKKIEGDQRRKGQRDDDGDDDDCEDDDDDDDDDEREIDDSISLDKRKKGERREKLTIQRQNIRTTDDGESEGEEGSSDDESSDDESDDSSTDDSKIENKRNSLAKKKGSDGVNLHENEESSNVGSKRSKKENNKLSDREMKGKSGFGNKQNDKVGKSKGKVTTTRSSKEGSKEEKLIEEEEFESASSEGDQDEEMEEVEGENREEDEEEAEEDDKFSSSDQDESKEEEGKLKWKENLVEKASAAFIRQQQNTPNLRKLVYGEVVENDSDGETEVLGGFLTLSKPSEDEEKLSRGKDGQDTSGFPVKHIRDWDLDEVRELIADCFVTGKWEADEDAETLLEKDDELYGDFEDLETGEVHKGDPEKQTNERSSEEEDEDGDEEEKAEGEVGGEAKTALSVQDEDKQERERRMEKKRKAKMGLLEDEEEGPSFFDEWKEEMDQQSKLNRAEFQDMDDSVRTQYEGFRPGMYVRVEVADVPFEFVTNFDPTCPMVLGGLLSSESSIGFVQIRLKKHRWYPKILKTRDPLIFSVGWRRFQTIPLYCIQDHNGRNRLLKYTPEHLHCIATIWGPITPQGTGILAVQSISGREPGFRIAATGVILDLDKSINIVKKLKLTGVPLKIHKNTAFIQGMFNSALEVAKFEGALIRTVSGIRGQIKKASKAPPGAFRASFEDKLLRSDIVFLRTWYQVQLPKFYNPVTNMLLPKEQKGTWKGMRTVGQLRRDNNIPLPVNQDSLYKAIQRKPRRFNRLVIPRKLAQELPFKYRPQQRQRKDGLTIAGTRAVIREPHERKIAALMQELGALYKDKKRRDREDREKKSTENKKRMKVEEEKLMNRQKKDKREMFRLLGQMKKKTKY</sequence>
<comment type="catalytic activity">
    <reaction evidence="9">
        <text>GTP + H2O = GDP + phosphate + H(+)</text>
        <dbReference type="Rhea" id="RHEA:19669"/>
        <dbReference type="ChEBI" id="CHEBI:15377"/>
        <dbReference type="ChEBI" id="CHEBI:15378"/>
        <dbReference type="ChEBI" id="CHEBI:37565"/>
        <dbReference type="ChEBI" id="CHEBI:43474"/>
        <dbReference type="ChEBI" id="CHEBI:58189"/>
    </reaction>
    <physiologicalReaction direction="left-to-right" evidence="9">
        <dbReference type="Rhea" id="RHEA:19670"/>
    </physiologicalReaction>
</comment>
<feature type="compositionally biased region" description="Acidic residues" evidence="11">
    <location>
        <begin position="468"/>
        <end position="483"/>
    </location>
</feature>
<feature type="compositionally biased region" description="Acidic residues" evidence="11">
    <location>
        <begin position="383"/>
        <end position="406"/>
    </location>
</feature>
<feature type="compositionally biased region" description="Basic and acidic residues" evidence="11">
    <location>
        <begin position="672"/>
        <end position="681"/>
    </location>
</feature>
<dbReference type="PROSITE" id="PS51714">
    <property type="entry name" value="G_BMS1"/>
    <property type="match status" value="1"/>
</dbReference>
<dbReference type="GO" id="GO:0003924">
    <property type="term" value="F:GTPase activity"/>
    <property type="evidence" value="ECO:0007669"/>
    <property type="project" value="TreeGrafter"/>
</dbReference>
<dbReference type="SMART" id="SM00785">
    <property type="entry name" value="AARP2CN"/>
    <property type="match status" value="1"/>
</dbReference>
<keyword evidence="8" id="KW-0539">Nucleus</keyword>
<feature type="compositionally biased region" description="Basic and acidic residues" evidence="11">
    <location>
        <begin position="906"/>
        <end position="916"/>
    </location>
</feature>
<comment type="caution">
    <text evidence="13">The sequence shown here is derived from an EMBL/GenBank/DDBJ whole genome shotgun (WGS) entry which is preliminary data.</text>
</comment>
<evidence type="ECO:0000256" key="5">
    <source>
        <dbReference type="ARBA" id="ARBA00022801"/>
    </source>
</evidence>
<evidence type="ECO:0000313" key="14">
    <source>
        <dbReference type="Proteomes" id="UP000230750"/>
    </source>
</evidence>
<proteinExistence type="inferred from homology"/>
<feature type="compositionally biased region" description="Basic residues" evidence="11">
    <location>
        <begin position="7"/>
        <end position="24"/>
    </location>
</feature>
<dbReference type="PANTHER" id="PTHR12858">
    <property type="entry name" value="RIBOSOME BIOGENESIS PROTEIN"/>
    <property type="match status" value="1"/>
</dbReference>
<dbReference type="CDD" id="cd01882">
    <property type="entry name" value="BMS1"/>
    <property type="match status" value="1"/>
</dbReference>
<evidence type="ECO:0000256" key="11">
    <source>
        <dbReference type="SAM" id="MobiDB-lite"/>
    </source>
</evidence>
<evidence type="ECO:0000256" key="8">
    <source>
        <dbReference type="ARBA" id="ARBA00023242"/>
    </source>
</evidence>
<comment type="similarity">
    <text evidence="10">Belongs to the TRAFAC class translation factor GTPase superfamily. Bms1-like GTPase family. BMS1 subfamily.</text>
</comment>
<evidence type="ECO:0000259" key="12">
    <source>
        <dbReference type="PROSITE" id="PS51714"/>
    </source>
</evidence>
<keyword evidence="6" id="KW-0067">ATP-binding</keyword>
<keyword evidence="14" id="KW-1185">Reference proteome</keyword>
<organism evidence="13 14">
    <name type="scientific">Stichopus japonicus</name>
    <name type="common">Sea cucumber</name>
    <dbReference type="NCBI Taxonomy" id="307972"/>
    <lineage>
        <taxon>Eukaryota</taxon>
        <taxon>Metazoa</taxon>
        <taxon>Echinodermata</taxon>
        <taxon>Eleutherozoa</taxon>
        <taxon>Echinozoa</taxon>
        <taxon>Holothuroidea</taxon>
        <taxon>Aspidochirotacea</taxon>
        <taxon>Aspidochirotida</taxon>
        <taxon>Stichopodidae</taxon>
        <taxon>Apostichopus</taxon>
    </lineage>
</organism>
<feature type="compositionally biased region" description="Basic and acidic residues" evidence="11">
    <location>
        <begin position="613"/>
        <end position="624"/>
    </location>
</feature>
<evidence type="ECO:0000256" key="9">
    <source>
        <dbReference type="ARBA" id="ARBA00049117"/>
    </source>
</evidence>
<feature type="compositionally biased region" description="Acidic residues" evidence="11">
    <location>
        <begin position="522"/>
        <end position="547"/>
    </location>
</feature>
<dbReference type="FunFam" id="3.40.50.300:FF:000105">
    <property type="entry name" value="BMS1 ribosome biogenesis factor"/>
    <property type="match status" value="1"/>
</dbReference>
<dbReference type="GO" id="GO:0032040">
    <property type="term" value="C:small-subunit processome"/>
    <property type="evidence" value="ECO:0007669"/>
    <property type="project" value="UniProtKB-ARBA"/>
</dbReference>
<dbReference type="InterPro" id="IPR012948">
    <property type="entry name" value="AARP2CN"/>
</dbReference>
<feature type="compositionally biased region" description="Acidic residues" evidence="11">
    <location>
        <begin position="837"/>
        <end position="860"/>
    </location>
</feature>
<keyword evidence="5" id="KW-0378">Hydrolase</keyword>
<evidence type="ECO:0000256" key="6">
    <source>
        <dbReference type="ARBA" id="ARBA00022840"/>
    </source>
</evidence>
<evidence type="ECO:0000256" key="4">
    <source>
        <dbReference type="ARBA" id="ARBA00022741"/>
    </source>
</evidence>
<feature type="compositionally biased region" description="Basic and acidic residues" evidence="11">
    <location>
        <begin position="861"/>
        <end position="876"/>
    </location>
</feature>
<feature type="region of interest" description="Disordered" evidence="11">
    <location>
        <begin position="1"/>
        <end position="40"/>
    </location>
</feature>
<feature type="compositionally biased region" description="Acidic residues" evidence="11">
    <location>
        <begin position="573"/>
        <end position="597"/>
    </location>
</feature>
<evidence type="ECO:0000256" key="2">
    <source>
        <dbReference type="ARBA" id="ARBA00022517"/>
    </source>
</evidence>
<evidence type="ECO:0000256" key="7">
    <source>
        <dbReference type="ARBA" id="ARBA00023134"/>
    </source>
</evidence>
<dbReference type="GO" id="GO:0034511">
    <property type="term" value="F:U3 snoRNA binding"/>
    <property type="evidence" value="ECO:0007669"/>
    <property type="project" value="TreeGrafter"/>
</dbReference>
<dbReference type="Gene3D" id="3.40.50.300">
    <property type="entry name" value="P-loop containing nucleotide triphosphate hydrolases"/>
    <property type="match status" value="1"/>
</dbReference>
<dbReference type="InterPro" id="IPR030387">
    <property type="entry name" value="G_Bms1/Tsr1_dom"/>
</dbReference>
<dbReference type="InterPro" id="IPR027417">
    <property type="entry name" value="P-loop_NTPase"/>
</dbReference>
<feature type="compositionally biased region" description="Basic and acidic residues" evidence="11">
    <location>
        <begin position="484"/>
        <end position="521"/>
    </location>
</feature>
<keyword evidence="7" id="KW-0342">GTP-binding</keyword>
<feature type="domain" description="Bms1-type G" evidence="12">
    <location>
        <begin position="64"/>
        <end position="229"/>
    </location>
</feature>
<dbReference type="InterPro" id="IPR007034">
    <property type="entry name" value="BMS1_TSR1_C"/>
</dbReference>
<dbReference type="EMBL" id="MRZV01000919">
    <property type="protein sequence ID" value="PIK42638.1"/>
    <property type="molecule type" value="Genomic_DNA"/>
</dbReference>
<protein>
    <submittedName>
        <fullName evidence="13">Putative ribosome biogenesis protein BMS1-like</fullName>
    </submittedName>
</protein>
<evidence type="ECO:0000313" key="13">
    <source>
        <dbReference type="EMBL" id="PIK42638.1"/>
    </source>
</evidence>
<feature type="compositionally biased region" description="Basic and acidic residues" evidence="11">
    <location>
        <begin position="1313"/>
        <end position="1336"/>
    </location>
</feature>
<name>A0A2G8K3Q7_STIJA</name>
<gene>
    <name evidence="13" type="ORF">BSL78_20518</name>
</gene>
<dbReference type="SMART" id="SM01362">
    <property type="entry name" value="DUF663"/>
    <property type="match status" value="1"/>
</dbReference>
<keyword evidence="4" id="KW-0547">Nucleotide-binding</keyword>
<dbReference type="SUPFAM" id="SSF52540">
    <property type="entry name" value="P-loop containing nucleoside triphosphate hydrolases"/>
    <property type="match status" value="1"/>
</dbReference>
<reference evidence="13 14" key="1">
    <citation type="journal article" date="2017" name="PLoS Biol.">
        <title>The sea cucumber genome provides insights into morphological evolution and visceral regeneration.</title>
        <authorList>
            <person name="Zhang X."/>
            <person name="Sun L."/>
            <person name="Yuan J."/>
            <person name="Sun Y."/>
            <person name="Gao Y."/>
            <person name="Zhang L."/>
            <person name="Li S."/>
            <person name="Dai H."/>
            <person name="Hamel J.F."/>
            <person name="Liu C."/>
            <person name="Yu Y."/>
            <person name="Liu S."/>
            <person name="Lin W."/>
            <person name="Guo K."/>
            <person name="Jin S."/>
            <person name="Xu P."/>
            <person name="Storey K.B."/>
            <person name="Huan P."/>
            <person name="Zhang T."/>
            <person name="Zhou Y."/>
            <person name="Zhang J."/>
            <person name="Lin C."/>
            <person name="Li X."/>
            <person name="Xing L."/>
            <person name="Huo D."/>
            <person name="Sun M."/>
            <person name="Wang L."/>
            <person name="Mercier A."/>
            <person name="Li F."/>
            <person name="Yang H."/>
            <person name="Xiang J."/>
        </authorList>
    </citation>
    <scope>NUCLEOTIDE SEQUENCE [LARGE SCALE GENOMIC DNA]</scope>
    <source>
        <strain evidence="13">Shaxun</strain>
        <tissue evidence="13">Muscle</tissue>
    </source>
</reference>
<accession>A0A2G8K3Q7</accession>
<dbReference type="InterPro" id="IPR037875">
    <property type="entry name" value="Bms1_N"/>
</dbReference>
<dbReference type="GO" id="GO:0005525">
    <property type="term" value="F:GTP binding"/>
    <property type="evidence" value="ECO:0007669"/>
    <property type="project" value="UniProtKB-KW"/>
</dbReference>
<feature type="region of interest" description="Disordered" evidence="11">
    <location>
        <begin position="1309"/>
        <end position="1359"/>
    </location>
</feature>
<dbReference type="STRING" id="307972.A0A2G8K3Q7"/>
<keyword evidence="2" id="KW-0690">Ribosome biogenesis</keyword>
<dbReference type="GO" id="GO:0000479">
    <property type="term" value="P:endonucleolytic cleavage of tricistronic rRNA transcript (SSU-rRNA, 5.8S rRNA, LSU-rRNA)"/>
    <property type="evidence" value="ECO:0007669"/>
    <property type="project" value="TreeGrafter"/>
</dbReference>
<feature type="compositionally biased region" description="Basic and acidic residues" evidence="11">
    <location>
        <begin position="449"/>
        <end position="467"/>
    </location>
</feature>
<evidence type="ECO:0000256" key="10">
    <source>
        <dbReference type="ARBA" id="ARBA00061391"/>
    </source>
</evidence>
<comment type="subcellular location">
    <subcellularLocation>
        <location evidence="1">Nucleus</location>
        <location evidence="1">Nucleolus</location>
    </subcellularLocation>
</comment>
<feature type="region of interest" description="Disordered" evidence="11">
    <location>
        <begin position="381"/>
        <end position="739"/>
    </location>
</feature>
<dbReference type="GO" id="GO:0005654">
    <property type="term" value="C:nucleoplasm"/>
    <property type="evidence" value="ECO:0007669"/>
    <property type="project" value="UniProtKB-ARBA"/>
</dbReference>
<feature type="compositionally biased region" description="Acidic residues" evidence="11">
    <location>
        <begin position="877"/>
        <end position="890"/>
    </location>
</feature>
<evidence type="ECO:0000256" key="1">
    <source>
        <dbReference type="ARBA" id="ARBA00004604"/>
    </source>
</evidence>
<feature type="compositionally biased region" description="Basic and acidic residues" evidence="11">
    <location>
        <begin position="407"/>
        <end position="419"/>
    </location>
</feature>
<dbReference type="InterPro" id="IPR039761">
    <property type="entry name" value="Bms1/Tsr1"/>
</dbReference>
<keyword evidence="3" id="KW-0597">Phosphoprotein</keyword>
<dbReference type="GO" id="GO:0000462">
    <property type="term" value="P:maturation of SSU-rRNA from tricistronic rRNA transcript (SSU-rRNA, 5.8S rRNA, LSU-rRNA)"/>
    <property type="evidence" value="ECO:0007669"/>
    <property type="project" value="TreeGrafter"/>
</dbReference>
<dbReference type="GO" id="GO:0005524">
    <property type="term" value="F:ATP binding"/>
    <property type="evidence" value="ECO:0007669"/>
    <property type="project" value="UniProtKB-KW"/>
</dbReference>
<dbReference type="GO" id="GO:0030686">
    <property type="term" value="C:90S preribosome"/>
    <property type="evidence" value="ECO:0007669"/>
    <property type="project" value="TreeGrafter"/>
</dbReference>
<dbReference type="Proteomes" id="UP000230750">
    <property type="component" value="Unassembled WGS sequence"/>
</dbReference>
<feature type="region of interest" description="Disordered" evidence="11">
    <location>
        <begin position="837"/>
        <end position="933"/>
    </location>
</feature>
<dbReference type="Pfam" id="PF08142">
    <property type="entry name" value="AARP2CN"/>
    <property type="match status" value="1"/>
</dbReference>
<evidence type="ECO:0000256" key="3">
    <source>
        <dbReference type="ARBA" id="ARBA00022553"/>
    </source>
</evidence>